<dbReference type="RefSeq" id="WP_020816340.1">
    <property type="nucleotide sequence ID" value="NZ_ATAY01000070.1"/>
</dbReference>
<evidence type="ECO:0000259" key="1">
    <source>
        <dbReference type="Pfam" id="PF13401"/>
    </source>
</evidence>
<reference evidence="2 3" key="1">
    <citation type="journal article" date="2013" name="Genome Announc.">
        <title>Draft Genome Sequence of the Cellulolytic Bacterium Clostridium papyrosolvens C7 (ATCC 700395).</title>
        <authorList>
            <person name="Zepeda V."/>
            <person name="Dassa B."/>
            <person name="Borovok I."/>
            <person name="Lamed R."/>
            <person name="Bayer E.A."/>
            <person name="Cate J.H."/>
        </authorList>
    </citation>
    <scope>NUCLEOTIDE SEQUENCE [LARGE SCALE GENOMIC DNA]</scope>
    <source>
        <strain evidence="2 3">C7</strain>
    </source>
</reference>
<comment type="caution">
    <text evidence="2">The sequence shown here is derived from an EMBL/GenBank/DDBJ whole genome shotgun (WGS) entry which is preliminary data.</text>
</comment>
<dbReference type="InterPro" id="IPR027417">
    <property type="entry name" value="P-loop_NTPase"/>
</dbReference>
<accession>U4QZ38</accession>
<dbReference type="PATRIC" id="fig|1330534.3.peg.2860"/>
<protein>
    <recommendedName>
        <fullName evidence="1">ORC1/DEAH AAA+ ATPase domain-containing protein</fullName>
    </recommendedName>
</protein>
<feature type="domain" description="ORC1/DEAH AAA+ ATPase" evidence="1">
    <location>
        <begin position="45"/>
        <end position="175"/>
    </location>
</feature>
<evidence type="ECO:0000313" key="2">
    <source>
        <dbReference type="EMBL" id="EPR10216.1"/>
    </source>
</evidence>
<dbReference type="OrthoDB" id="8903747at2"/>
<gene>
    <name evidence="2" type="ORF">L323_14420</name>
</gene>
<sequence>MIDEIDILELERYLFSINYTIPTKQILDLKKVVEEWVSRSNCGAIIYGRPRIGKTRAIKYISDNLRKKFGEELPIYVYNATSHTVTDKVLYSELLKAVGHIDAHKGTASQMKERLINRMIIDAMDTKYRRVVLFIDEAYLLTEKDFIWLIDIYNNLNQSDILFTVFLVGSNELKQLKNVFVRAKKAQIVGRFMVDEFNFKGIQTKADMQICLASLDKPFNIKGYSGDIILSKIFFPLAYSDGYSMTSFIDDIWDAFIEVTAKYNIMDADIPMKFFMDTIINCIKYYGVYEKKIYMPSKSEWEKSIIKAGFVSAESVGTFNNVG</sequence>
<organism evidence="2 3">
    <name type="scientific">Ruminiclostridium papyrosolvens C7</name>
    <dbReference type="NCBI Taxonomy" id="1330534"/>
    <lineage>
        <taxon>Bacteria</taxon>
        <taxon>Bacillati</taxon>
        <taxon>Bacillota</taxon>
        <taxon>Clostridia</taxon>
        <taxon>Eubacteriales</taxon>
        <taxon>Oscillospiraceae</taxon>
        <taxon>Ruminiclostridium</taxon>
    </lineage>
</organism>
<dbReference type="Proteomes" id="UP000016860">
    <property type="component" value="Unassembled WGS sequence"/>
</dbReference>
<dbReference type="GO" id="GO:0016887">
    <property type="term" value="F:ATP hydrolysis activity"/>
    <property type="evidence" value="ECO:0007669"/>
    <property type="project" value="InterPro"/>
</dbReference>
<dbReference type="AlphaFoldDB" id="U4QZ38"/>
<proteinExistence type="predicted"/>
<name>U4QZ38_9FIRM</name>
<dbReference type="SUPFAM" id="SSF52540">
    <property type="entry name" value="P-loop containing nucleoside triphosphate hydrolases"/>
    <property type="match status" value="1"/>
</dbReference>
<dbReference type="EMBL" id="ATAY01000070">
    <property type="protein sequence ID" value="EPR10216.1"/>
    <property type="molecule type" value="Genomic_DNA"/>
</dbReference>
<dbReference type="InterPro" id="IPR049945">
    <property type="entry name" value="AAA_22"/>
</dbReference>
<dbReference type="Pfam" id="PF13401">
    <property type="entry name" value="AAA_22"/>
    <property type="match status" value="1"/>
</dbReference>
<evidence type="ECO:0000313" key="3">
    <source>
        <dbReference type="Proteomes" id="UP000016860"/>
    </source>
</evidence>
<dbReference type="Gene3D" id="3.40.50.300">
    <property type="entry name" value="P-loop containing nucleotide triphosphate hydrolases"/>
    <property type="match status" value="1"/>
</dbReference>
<dbReference type="STRING" id="1330534.L323_14420"/>